<dbReference type="EC" id="4.1.1.36" evidence="3"/>
<comment type="pathway">
    <text evidence="3 4">Cofactor biosynthesis; coenzyme A biosynthesis; CoA from (R)-pantothenate: step 3/5.</text>
</comment>
<feature type="binding site" evidence="3">
    <location>
        <position position="321"/>
    </location>
    <ligand>
        <name>CTP</name>
        <dbReference type="ChEBI" id="CHEBI:37563"/>
    </ligand>
</feature>
<dbReference type="SUPFAM" id="SSF102645">
    <property type="entry name" value="CoaB-like"/>
    <property type="match status" value="1"/>
</dbReference>
<protein>
    <recommendedName>
        <fullName evidence="3">Coenzyme A biosynthesis bifunctional protein CoaBC</fullName>
    </recommendedName>
    <alternativeName>
        <fullName evidence="3">DNA/pantothenate metabolism flavoprotein</fullName>
    </alternativeName>
    <alternativeName>
        <fullName evidence="3">Phosphopantothenoylcysteine synthetase/decarboxylase</fullName>
        <shortName evidence="3">PPCS-PPCDC</shortName>
    </alternativeName>
    <domain>
        <recommendedName>
            <fullName evidence="3">Phosphopantothenoylcysteine decarboxylase</fullName>
            <shortName evidence="3">PPC decarboxylase</shortName>
            <shortName evidence="3">PPC-DC</shortName>
            <ecNumber evidence="3">4.1.1.36</ecNumber>
        </recommendedName>
        <alternativeName>
            <fullName evidence="3">CoaC</fullName>
        </alternativeName>
    </domain>
    <domain>
        <recommendedName>
            <fullName evidence="3">Phosphopantothenate--cysteine ligase</fullName>
            <ecNumber evidence="3">6.3.2.5</ecNumber>
        </recommendedName>
        <alternativeName>
            <fullName evidence="3">CoaB</fullName>
        </alternativeName>
        <alternativeName>
            <fullName evidence="3">Phosphopantothenoylcysteine synthetase</fullName>
            <shortName evidence="3">PPC synthetase</shortName>
            <shortName evidence="3">PPC-S</shortName>
        </alternativeName>
    </domain>
</protein>
<evidence type="ECO:0000256" key="2">
    <source>
        <dbReference type="ARBA" id="ARBA00023239"/>
    </source>
</evidence>
<keyword evidence="8" id="KW-1185">Reference proteome</keyword>
<comment type="catalytic activity">
    <reaction evidence="3 4">
        <text>N-[(R)-4-phosphopantothenoyl]-L-cysteine + H(+) = (R)-4'-phosphopantetheine + CO2</text>
        <dbReference type="Rhea" id="RHEA:16793"/>
        <dbReference type="ChEBI" id="CHEBI:15378"/>
        <dbReference type="ChEBI" id="CHEBI:16526"/>
        <dbReference type="ChEBI" id="CHEBI:59458"/>
        <dbReference type="ChEBI" id="CHEBI:61723"/>
        <dbReference type="EC" id="4.1.1.36"/>
    </reaction>
</comment>
<dbReference type="PANTHER" id="PTHR14359">
    <property type="entry name" value="HOMO-OLIGOMERIC FLAVIN CONTAINING CYS DECARBOXYLASE FAMILY"/>
    <property type="match status" value="1"/>
</dbReference>
<keyword evidence="3 4" id="KW-0436">Ligase</keyword>
<feature type="active site" description="Proton donor" evidence="3">
    <location>
        <position position="154"/>
    </location>
</feature>
<comment type="similarity">
    <text evidence="3 4">In the N-terminal section; belongs to the HFCD (homo-oligomeric flavin containing Cys decarboxylase) superfamily.</text>
</comment>
<evidence type="ECO:0000256" key="4">
    <source>
        <dbReference type="RuleBase" id="RU364078"/>
    </source>
</evidence>
<feature type="binding site" evidence="3">
    <location>
        <position position="335"/>
    </location>
    <ligand>
        <name>CTP</name>
        <dbReference type="ChEBI" id="CHEBI:37563"/>
    </ligand>
</feature>
<dbReference type="Pfam" id="PF04127">
    <property type="entry name" value="DFP"/>
    <property type="match status" value="1"/>
</dbReference>
<keyword evidence="3" id="KW-0479">Metal-binding</keyword>
<comment type="caution">
    <text evidence="7">The sequence shown here is derived from an EMBL/GenBank/DDBJ whole genome shotgun (WGS) entry which is preliminary data.</text>
</comment>
<comment type="cofactor">
    <cofactor evidence="3">
        <name>Mg(2+)</name>
        <dbReference type="ChEBI" id="CHEBI:18420"/>
    </cofactor>
</comment>
<comment type="cofactor">
    <cofactor evidence="3">
        <name>FMN</name>
        <dbReference type="ChEBI" id="CHEBI:58210"/>
    </cofactor>
    <text evidence="3">Binds 1 FMN per subunit.</text>
</comment>
<dbReference type="GO" id="GO:0004633">
    <property type="term" value="F:phosphopantothenoylcysteine decarboxylase activity"/>
    <property type="evidence" value="ECO:0007669"/>
    <property type="project" value="UniProtKB-EC"/>
</dbReference>
<organism evidence="7 8">
    <name type="scientific">Staphylococcus americanisciuri</name>
    <dbReference type="NCBI Taxonomy" id="2973940"/>
    <lineage>
        <taxon>Bacteria</taxon>
        <taxon>Bacillati</taxon>
        <taxon>Bacillota</taxon>
        <taxon>Bacilli</taxon>
        <taxon>Bacillales</taxon>
        <taxon>Staphylococcaceae</taxon>
        <taxon>Staphylococcus</taxon>
    </lineage>
</organism>
<keyword evidence="3" id="KW-0511">Multifunctional enzyme</keyword>
<evidence type="ECO:0000259" key="5">
    <source>
        <dbReference type="Pfam" id="PF02441"/>
    </source>
</evidence>
<dbReference type="InterPro" id="IPR036551">
    <property type="entry name" value="Flavin_trans-like"/>
</dbReference>
<dbReference type="EMBL" id="JANUXY010000004">
    <property type="protein sequence ID" value="MCS4486209.1"/>
    <property type="molecule type" value="Genomic_DNA"/>
</dbReference>
<feature type="binding site" evidence="3">
    <location>
        <position position="277"/>
    </location>
    <ligand>
        <name>CTP</name>
        <dbReference type="ChEBI" id="CHEBI:37563"/>
    </ligand>
</feature>
<accession>A0ABT2F1G5</accession>
<keyword evidence="3 4" id="KW-0288">FMN</keyword>
<evidence type="ECO:0000256" key="3">
    <source>
        <dbReference type="HAMAP-Rule" id="MF_02225"/>
    </source>
</evidence>
<evidence type="ECO:0000256" key="1">
    <source>
        <dbReference type="ARBA" id="ARBA00022793"/>
    </source>
</evidence>
<feature type="region of interest" description="Phosphopantothenoylcysteine decarboxylase" evidence="3">
    <location>
        <begin position="1"/>
        <end position="188"/>
    </location>
</feature>
<dbReference type="NCBIfam" id="TIGR00521">
    <property type="entry name" value="coaBC_dfp"/>
    <property type="match status" value="1"/>
</dbReference>
<dbReference type="Gene3D" id="3.40.50.1950">
    <property type="entry name" value="Flavin prenyltransferase-like"/>
    <property type="match status" value="1"/>
</dbReference>
<reference evidence="7 8" key="1">
    <citation type="journal article" date="2023" name="Int. J. Syst. Evol. Microbiol.">
        <title>Streptococcus sciuri sp. nov., Staphylococcus marylandisciuri sp. nov. and Staphylococcus americanisciuri sp. nov., isolated from faeces of eastern grey squirrel (Sciurus carolinensis).</title>
        <authorList>
            <person name="Volokhov D.V."/>
            <person name="Zagorodnyaya T.A."/>
            <person name="Furtak V.A."/>
            <person name="Nattanmai G."/>
            <person name="Randall L."/>
            <person name="Jose S."/>
            <person name="Gao Y."/>
            <person name="Eisenberg T."/>
            <person name="Delmonte P."/>
            <person name="Blom J."/>
            <person name="Mitchell K.K."/>
        </authorList>
    </citation>
    <scope>NUCLEOTIDE SEQUENCE [LARGE SCALE GENOMIC DNA]</scope>
    <source>
        <strain evidence="7 8">GRT3</strain>
    </source>
</reference>
<keyword evidence="3 4" id="KW-0285">Flavoprotein</keyword>
<feature type="binding site" evidence="3">
    <location>
        <position position="287"/>
    </location>
    <ligand>
        <name>CTP</name>
        <dbReference type="ChEBI" id="CHEBI:37563"/>
    </ligand>
</feature>
<evidence type="ECO:0000313" key="8">
    <source>
        <dbReference type="Proteomes" id="UP001205609"/>
    </source>
</evidence>
<comment type="similarity">
    <text evidence="3 4">In the C-terminal section; belongs to the PPC synthetase family.</text>
</comment>
<keyword evidence="2 3" id="KW-0456">Lyase</keyword>
<dbReference type="Pfam" id="PF02441">
    <property type="entry name" value="Flavoprotein"/>
    <property type="match status" value="1"/>
</dbReference>
<dbReference type="SUPFAM" id="SSF52507">
    <property type="entry name" value="Homo-oligomeric flavin-containing Cys decarboxylases, HFCD"/>
    <property type="match status" value="1"/>
</dbReference>
<dbReference type="Gene3D" id="3.40.50.10300">
    <property type="entry name" value="CoaB-like"/>
    <property type="match status" value="1"/>
</dbReference>
<evidence type="ECO:0000313" key="7">
    <source>
        <dbReference type="EMBL" id="MCS4486209.1"/>
    </source>
</evidence>
<comment type="function">
    <text evidence="4">Catalyzes two steps in the biosynthesis of coenzyme A. In the first step cysteine is conjugated to 4'-phosphopantothenate to form 4-phosphopantothenoylcysteine, in the latter compound is decarboxylated to form 4'-phosphopantotheine.</text>
</comment>
<dbReference type="InterPro" id="IPR007085">
    <property type="entry name" value="DNA/pantothenate-metab_flavo_C"/>
</dbReference>
<comment type="function">
    <text evidence="3">Catalyzes two sequential steps in the biosynthesis of coenzyme A. In the first step cysteine is conjugated to 4'-phosphopantothenate to form 4-phosphopantothenoylcysteine. In the second step the latter compound is decarboxylated to form 4'-phosphopantotheine.</text>
</comment>
<feature type="binding site" evidence="3">
    <location>
        <position position="339"/>
    </location>
    <ligand>
        <name>CTP</name>
        <dbReference type="ChEBI" id="CHEBI:37563"/>
    </ligand>
</feature>
<keyword evidence="1 3" id="KW-0210">Decarboxylase</keyword>
<gene>
    <name evidence="3 7" type="primary">coaBC</name>
    <name evidence="7" type="ORF">NXS11_04800</name>
</gene>
<comment type="caution">
    <text evidence="3">Lacks conserved residue(s) required for the propagation of feature annotation.</text>
</comment>
<dbReference type="HAMAP" id="MF_02225">
    <property type="entry name" value="CoaBC"/>
    <property type="match status" value="1"/>
</dbReference>
<proteinExistence type="inferred from homology"/>
<dbReference type="InterPro" id="IPR005252">
    <property type="entry name" value="CoaBC"/>
</dbReference>
<dbReference type="InterPro" id="IPR035929">
    <property type="entry name" value="CoaB-like_sf"/>
</dbReference>
<feature type="region of interest" description="Phosphopantothenate--cysteine ligase" evidence="3">
    <location>
        <begin position="189"/>
        <end position="397"/>
    </location>
</feature>
<keyword evidence="3" id="KW-0460">Magnesium</keyword>
<dbReference type="Proteomes" id="UP001205609">
    <property type="component" value="Unassembled WGS sequence"/>
</dbReference>
<dbReference type="EC" id="6.3.2.5" evidence="3"/>
<comment type="pathway">
    <text evidence="3 4">Cofactor biosynthesis; coenzyme A biosynthesis; CoA from (R)-pantothenate: step 2/5.</text>
</comment>
<feature type="domain" description="Flavoprotein" evidence="5">
    <location>
        <begin position="2"/>
        <end position="174"/>
    </location>
</feature>
<feature type="domain" description="DNA/pantothenate metabolism flavoprotein C-terminal" evidence="6">
    <location>
        <begin position="185"/>
        <end position="392"/>
    </location>
</feature>
<dbReference type="RefSeq" id="WP_259199426.1">
    <property type="nucleotide sequence ID" value="NZ_JANUXY010000004.1"/>
</dbReference>
<dbReference type="GO" id="GO:0004632">
    <property type="term" value="F:phosphopantothenate--cysteine ligase activity"/>
    <property type="evidence" value="ECO:0007669"/>
    <property type="project" value="UniProtKB-EC"/>
</dbReference>
<dbReference type="InterPro" id="IPR003382">
    <property type="entry name" value="Flavoprotein"/>
</dbReference>
<dbReference type="PANTHER" id="PTHR14359:SF6">
    <property type="entry name" value="PHOSPHOPANTOTHENOYLCYSTEINE DECARBOXYLASE"/>
    <property type="match status" value="1"/>
</dbReference>
<sequence>MKNILLAVTGGIAAYKAIDLTSKLTQAGYDVRVMLTAHAQEFVPPLSFQAISRNPVYTDTFLEQNPAEIQHITLGDWADAVIVAPATANMIAKLSHGMADDIVSTTILATVAPKWIAPAMNVHMYENPRVQENMETLKQDGYHFIEPGEGFLACGYVAKGRMAEPTEIIAALEQPAHVRTDNYFTNKKVLITAGTTIEEIDPVRYVANRASGKMGYAIAAALVTYGAEVTLVSGPTYITPPEGVTFVSVTSAQEMFEAVVERYAHQDIVFKTAAVSDYTPVTKFAHKVKKQEGNLTVEFKRSKDILKYLGDHKQHQKLVGFAAETHDIAHYAQGKLTRKNADVIIANNVGDLSIGFNSNENEVTMYFKDGEVQPLAKAGKAELAYQILNALESRWHV</sequence>
<comment type="catalytic activity">
    <reaction evidence="3 4">
        <text>(R)-4'-phosphopantothenate + L-cysteine + CTP = N-[(R)-4-phosphopantothenoyl]-L-cysteine + CMP + diphosphate + H(+)</text>
        <dbReference type="Rhea" id="RHEA:19397"/>
        <dbReference type="ChEBI" id="CHEBI:10986"/>
        <dbReference type="ChEBI" id="CHEBI:15378"/>
        <dbReference type="ChEBI" id="CHEBI:33019"/>
        <dbReference type="ChEBI" id="CHEBI:35235"/>
        <dbReference type="ChEBI" id="CHEBI:37563"/>
        <dbReference type="ChEBI" id="CHEBI:59458"/>
        <dbReference type="ChEBI" id="CHEBI:60377"/>
        <dbReference type="EC" id="6.3.2.5"/>
    </reaction>
</comment>
<name>A0ABT2F1G5_9STAP</name>
<evidence type="ECO:0000259" key="6">
    <source>
        <dbReference type="Pfam" id="PF04127"/>
    </source>
</evidence>